<dbReference type="GO" id="GO:0016747">
    <property type="term" value="F:acyltransferase activity, transferring groups other than amino-acyl groups"/>
    <property type="evidence" value="ECO:0007669"/>
    <property type="project" value="TreeGrafter"/>
</dbReference>
<accession>A0AAN6NI71</accession>
<feature type="domain" description="Trichothecene 3-O-acetyltransferase-like N-terminal" evidence="2">
    <location>
        <begin position="20"/>
        <end position="181"/>
    </location>
</feature>
<dbReference type="Proteomes" id="UP001303473">
    <property type="component" value="Unassembled WGS sequence"/>
</dbReference>
<dbReference type="InterPro" id="IPR050317">
    <property type="entry name" value="Plant_Fungal_Acyltransferase"/>
</dbReference>
<reference evidence="4" key="1">
    <citation type="journal article" date="2023" name="Mol. Phylogenet. Evol.">
        <title>Genome-scale phylogeny and comparative genomics of the fungal order Sordariales.</title>
        <authorList>
            <person name="Hensen N."/>
            <person name="Bonometti L."/>
            <person name="Westerberg I."/>
            <person name="Brannstrom I.O."/>
            <person name="Guillou S."/>
            <person name="Cros-Aarteil S."/>
            <person name="Calhoun S."/>
            <person name="Haridas S."/>
            <person name="Kuo A."/>
            <person name="Mondo S."/>
            <person name="Pangilinan J."/>
            <person name="Riley R."/>
            <person name="LaButti K."/>
            <person name="Andreopoulos B."/>
            <person name="Lipzen A."/>
            <person name="Chen C."/>
            <person name="Yan M."/>
            <person name="Daum C."/>
            <person name="Ng V."/>
            <person name="Clum A."/>
            <person name="Steindorff A."/>
            <person name="Ohm R.A."/>
            <person name="Martin F."/>
            <person name="Silar P."/>
            <person name="Natvig D.O."/>
            <person name="Lalanne C."/>
            <person name="Gautier V."/>
            <person name="Ament-Velasquez S.L."/>
            <person name="Kruys A."/>
            <person name="Hutchinson M.I."/>
            <person name="Powell A.J."/>
            <person name="Barry K."/>
            <person name="Miller A.N."/>
            <person name="Grigoriev I.V."/>
            <person name="Debuchy R."/>
            <person name="Gladieux P."/>
            <person name="Hiltunen Thoren M."/>
            <person name="Johannesson H."/>
        </authorList>
    </citation>
    <scope>NUCLEOTIDE SEQUENCE [LARGE SCALE GENOMIC DNA]</scope>
    <source>
        <strain evidence="4">CBS 340.73</strain>
    </source>
</reference>
<dbReference type="Pfam" id="PF02458">
    <property type="entry name" value="Transferase"/>
    <property type="match status" value="1"/>
</dbReference>
<evidence type="ECO:0000313" key="3">
    <source>
        <dbReference type="EMBL" id="KAK3946254.1"/>
    </source>
</evidence>
<evidence type="ECO:0000313" key="4">
    <source>
        <dbReference type="Proteomes" id="UP001303473"/>
    </source>
</evidence>
<protein>
    <submittedName>
        <fullName evidence="3">Transferase family-domain-containing protein</fullName>
    </submittedName>
</protein>
<comment type="caution">
    <text evidence="3">The sequence shown here is derived from an EMBL/GenBank/DDBJ whole genome shotgun (WGS) entry which is preliminary data.</text>
</comment>
<dbReference type="PANTHER" id="PTHR31642:SF310">
    <property type="entry name" value="FATTY ALCOHOL:CAFFEOYL-COA ACYLTRANSFERASE"/>
    <property type="match status" value="1"/>
</dbReference>
<name>A0AAN6NI71_9PEZI</name>
<dbReference type="InterPro" id="IPR054710">
    <property type="entry name" value="Tri101-like_N"/>
</dbReference>
<gene>
    <name evidence="3" type="ORF">QBC46DRAFT_444402</name>
</gene>
<evidence type="ECO:0000259" key="2">
    <source>
        <dbReference type="Pfam" id="PF22664"/>
    </source>
</evidence>
<dbReference type="InterPro" id="IPR023213">
    <property type="entry name" value="CAT-like_dom_sf"/>
</dbReference>
<organism evidence="3 4">
    <name type="scientific">Diplogelasinospora grovesii</name>
    <dbReference type="NCBI Taxonomy" id="303347"/>
    <lineage>
        <taxon>Eukaryota</taxon>
        <taxon>Fungi</taxon>
        <taxon>Dikarya</taxon>
        <taxon>Ascomycota</taxon>
        <taxon>Pezizomycotina</taxon>
        <taxon>Sordariomycetes</taxon>
        <taxon>Sordariomycetidae</taxon>
        <taxon>Sordariales</taxon>
        <taxon>Diplogelasinosporaceae</taxon>
        <taxon>Diplogelasinospora</taxon>
    </lineage>
</organism>
<dbReference type="Pfam" id="PF22664">
    <property type="entry name" value="TRI-like_N"/>
    <property type="match status" value="1"/>
</dbReference>
<evidence type="ECO:0000256" key="1">
    <source>
        <dbReference type="ARBA" id="ARBA00022679"/>
    </source>
</evidence>
<dbReference type="Gene3D" id="3.30.559.10">
    <property type="entry name" value="Chloramphenicol acetyltransferase-like domain"/>
    <property type="match status" value="2"/>
</dbReference>
<sequence>MNEAHAHKFSPLDEIMPPLWMTLILCFPCADSRKDHVANILQKGLSRLVEERPVLAGKLKIRTAADGISDDGRPGSLSLEIPENPVQEVKLQINDLSRSDDDSGWRDCSYDELRAAGMPLSKMDGAKLCAVQYGVVSETGRVFDARLSFIQGGCFIAVSTCHTFADAWGLVVMVDMWARCCREIQQASSAAAVQNEMPKLGHALPSALFPRVEDGDYERLRNRPELWQLLGLDWRHIGTTNRRAGPAPFHQPPEVIRTCMFTMSPADMEQIKKMATPTQAEIRADDDDDSGPRWISTKDALTAFLWRSIIRARAPSWGGGSANIPPGAESMVSVAIDGRRALDPPIPLTYIGNVVFCALTWLPIDLLTSPETSLSTITLAIRRSIQQKARDAKLLGDAVRLAVSIPDVSKGLGNAFTSWFDRDLVTTSIMDMPVYGLDFGPLFGGGGSSTPTGTPEFVRQPRGLFDGICMVQPKQRNGMVDVIISLEPEQMDRLIKDEDFSRHLKILCE</sequence>
<keyword evidence="1 3" id="KW-0808">Transferase</keyword>
<dbReference type="EMBL" id="MU853752">
    <property type="protein sequence ID" value="KAK3946254.1"/>
    <property type="molecule type" value="Genomic_DNA"/>
</dbReference>
<dbReference type="PANTHER" id="PTHR31642">
    <property type="entry name" value="TRICHOTHECENE 3-O-ACETYLTRANSFERASE"/>
    <property type="match status" value="1"/>
</dbReference>
<keyword evidence="4" id="KW-1185">Reference proteome</keyword>
<dbReference type="AlphaFoldDB" id="A0AAN6NI71"/>
<proteinExistence type="predicted"/>